<dbReference type="EMBL" id="JABYQV010000005">
    <property type="protein sequence ID" value="NVP31217.1"/>
    <property type="molecule type" value="Genomic_DNA"/>
</dbReference>
<sequence length="245" mass="26875">MPLSLPMLDVVEIVRPIDSGMTRPYLCRLEDGALYAVKGRAALPQGLIAEVVAGQLGRLLGLPIPPFAIAYMPRSLLRHHGDAGVAQAVGEGPVFASAWQDSVQPITPLTLATMDQELLARLYIFDHWIANGDRSLTEHGGNPNLFVRLGDGATVAIDHNLAFAADYDPEKELPVHAGRLAWEGVTDHAAFFATMRADLERVRADLPAIVETLPEEWLEEQPRLADRIATILDRFDDIGFWVELA</sequence>
<dbReference type="RefSeq" id="WP_061779657.1">
    <property type="nucleotide sequence ID" value="NZ_JABEOV010000015.1"/>
</dbReference>
<reference evidence="2 3" key="1">
    <citation type="submission" date="2020-05" db="EMBL/GenBank/DDBJ databases">
        <title>Draft Genome Sequences of Sphingomonas sp. Isolated from the International Space Station.</title>
        <authorList>
            <person name="Bijlani S."/>
            <person name="Singh N.K."/>
            <person name="Mason C.E."/>
            <person name="Wang C.C."/>
            <person name="Venkateswaran K."/>
        </authorList>
    </citation>
    <scope>NUCLEOTIDE SEQUENCE [LARGE SCALE GENOMIC DNA]</scope>
    <source>
        <strain evidence="2">ISS-IIF7SWP</strain>
    </source>
</reference>
<evidence type="ECO:0000313" key="3">
    <source>
        <dbReference type="Proteomes" id="UP000531581"/>
    </source>
</evidence>
<comment type="caution">
    <text evidence="2">The sequence shown here is derived from an EMBL/GenBank/DDBJ whole genome shotgun (WGS) entry which is preliminary data.</text>
</comment>
<proteinExistence type="predicted"/>
<dbReference type="AlphaFoldDB" id="A0A7Y7UQE0"/>
<evidence type="ECO:0000259" key="1">
    <source>
        <dbReference type="Pfam" id="PF20613"/>
    </source>
</evidence>
<dbReference type="InterPro" id="IPR046748">
    <property type="entry name" value="HipA_2"/>
</dbReference>
<feature type="domain" description="HipA-like kinase" evidence="1">
    <location>
        <begin position="10"/>
        <end position="242"/>
    </location>
</feature>
<dbReference type="GeneID" id="78485748"/>
<name>A0A7Y7UQE0_9SPHN</name>
<gene>
    <name evidence="2" type="ORF">HLV41_09190</name>
</gene>
<dbReference type="Pfam" id="PF20613">
    <property type="entry name" value="HipA_2"/>
    <property type="match status" value="1"/>
</dbReference>
<accession>A0A7Y7UQE0</accession>
<organism evidence="2 3">
    <name type="scientific">Sphingomonas sanguinis</name>
    <dbReference type="NCBI Taxonomy" id="33051"/>
    <lineage>
        <taxon>Bacteria</taxon>
        <taxon>Pseudomonadati</taxon>
        <taxon>Pseudomonadota</taxon>
        <taxon>Alphaproteobacteria</taxon>
        <taxon>Sphingomonadales</taxon>
        <taxon>Sphingomonadaceae</taxon>
        <taxon>Sphingomonas</taxon>
    </lineage>
</organism>
<protein>
    <recommendedName>
        <fullName evidence="1">HipA-like kinase domain-containing protein</fullName>
    </recommendedName>
</protein>
<dbReference type="Proteomes" id="UP000531581">
    <property type="component" value="Unassembled WGS sequence"/>
</dbReference>
<evidence type="ECO:0000313" key="2">
    <source>
        <dbReference type="EMBL" id="NVP31217.1"/>
    </source>
</evidence>